<proteinExistence type="predicted"/>
<comment type="caution">
    <text evidence="1">The sequence shown here is derived from an EMBL/GenBank/DDBJ whole genome shotgun (WGS) entry which is preliminary data.</text>
</comment>
<evidence type="ECO:0000313" key="2">
    <source>
        <dbReference type="Proteomes" id="UP000831701"/>
    </source>
</evidence>
<gene>
    <name evidence="1" type="ORF">L3Q82_002005</name>
</gene>
<accession>A0ACB8W1V2</accession>
<dbReference type="EMBL" id="CM041545">
    <property type="protein sequence ID" value="KAI3361635.1"/>
    <property type="molecule type" value="Genomic_DNA"/>
</dbReference>
<organism evidence="1 2">
    <name type="scientific">Scortum barcoo</name>
    <name type="common">barcoo grunter</name>
    <dbReference type="NCBI Taxonomy" id="214431"/>
    <lineage>
        <taxon>Eukaryota</taxon>
        <taxon>Metazoa</taxon>
        <taxon>Chordata</taxon>
        <taxon>Craniata</taxon>
        <taxon>Vertebrata</taxon>
        <taxon>Euteleostomi</taxon>
        <taxon>Actinopterygii</taxon>
        <taxon>Neopterygii</taxon>
        <taxon>Teleostei</taxon>
        <taxon>Neoteleostei</taxon>
        <taxon>Acanthomorphata</taxon>
        <taxon>Eupercaria</taxon>
        <taxon>Centrarchiformes</taxon>
        <taxon>Terapontoidei</taxon>
        <taxon>Terapontidae</taxon>
        <taxon>Scortum</taxon>
    </lineage>
</organism>
<sequence>MTLILYVNEVSTAETPVFADELFFLSYSTAETTRRSHRDPKTSQSQARALIPGEKEGRKRFSWQTR</sequence>
<name>A0ACB8W1V2_9TELE</name>
<dbReference type="Proteomes" id="UP000831701">
    <property type="component" value="Chromosome 15"/>
</dbReference>
<evidence type="ECO:0000313" key="1">
    <source>
        <dbReference type="EMBL" id="KAI3361635.1"/>
    </source>
</evidence>
<reference evidence="1" key="1">
    <citation type="submission" date="2022-04" db="EMBL/GenBank/DDBJ databases">
        <title>Jade perch genome.</title>
        <authorList>
            <person name="Chao B."/>
        </authorList>
    </citation>
    <scope>NUCLEOTIDE SEQUENCE</scope>
    <source>
        <strain evidence="1">CB-2022</strain>
    </source>
</reference>
<protein>
    <submittedName>
        <fullName evidence="1">Uncharacterized protein</fullName>
    </submittedName>
</protein>
<keyword evidence="2" id="KW-1185">Reference proteome</keyword>